<sequence length="54" mass="5394">MADTLASGRLPPIVYMPEGGGSAPPLGLEVVGVIDLARWLAVAGIRTCCGAATV</sequence>
<protein>
    <submittedName>
        <fullName evidence="1">Uncharacterized protein</fullName>
    </submittedName>
</protein>
<gene>
    <name evidence="1" type="ORF">J5A51_01345</name>
</gene>
<dbReference type="RefSeq" id="WP_154663399.1">
    <property type="nucleotide sequence ID" value="NZ_BAKO01000037.1"/>
</dbReference>
<name>A0ABX7XW48_9BACT</name>
<accession>A0ABX7XW48</accession>
<evidence type="ECO:0000313" key="2">
    <source>
        <dbReference type="Proteomes" id="UP000682005"/>
    </source>
</evidence>
<reference evidence="1 2" key="1">
    <citation type="submission" date="2021-03" db="EMBL/GenBank/DDBJ databases">
        <title>Human Oral Microbial Genomes.</title>
        <authorList>
            <person name="Johnston C.D."/>
            <person name="Chen T."/>
            <person name="Dewhirst F.E."/>
        </authorList>
    </citation>
    <scope>NUCLEOTIDE SEQUENCE [LARGE SCALE GENOMIC DNA]</scope>
    <source>
        <strain evidence="1 2">W1435</strain>
    </source>
</reference>
<dbReference type="Proteomes" id="UP000682005">
    <property type="component" value="Chromosome 2"/>
</dbReference>
<organism evidence="1 2">
    <name type="scientific">Prevotella fusca JCM 17724</name>
    <dbReference type="NCBI Taxonomy" id="1236517"/>
    <lineage>
        <taxon>Bacteria</taxon>
        <taxon>Pseudomonadati</taxon>
        <taxon>Bacteroidota</taxon>
        <taxon>Bacteroidia</taxon>
        <taxon>Bacteroidales</taxon>
        <taxon>Prevotellaceae</taxon>
        <taxon>Prevotella</taxon>
    </lineage>
</organism>
<evidence type="ECO:0000313" key="1">
    <source>
        <dbReference type="EMBL" id="QUB85939.1"/>
    </source>
</evidence>
<dbReference type="EMBL" id="CP072369">
    <property type="protein sequence ID" value="QUB85939.1"/>
    <property type="molecule type" value="Genomic_DNA"/>
</dbReference>
<proteinExistence type="predicted"/>
<keyword evidence="2" id="KW-1185">Reference proteome</keyword>